<protein>
    <recommendedName>
        <fullName evidence="3">4a-hydroxytetrahydrobiopterin dehydratase</fullName>
    </recommendedName>
</protein>
<name>A0ABQ5QTZ0_9ACTN</name>
<dbReference type="InterPro" id="IPR036428">
    <property type="entry name" value="PCD_sf"/>
</dbReference>
<accession>A0ABQ5QTZ0</accession>
<evidence type="ECO:0008006" key="3">
    <source>
        <dbReference type="Google" id="ProtNLM"/>
    </source>
</evidence>
<dbReference type="Proteomes" id="UP001144280">
    <property type="component" value="Unassembled WGS sequence"/>
</dbReference>
<dbReference type="SUPFAM" id="SSF55248">
    <property type="entry name" value="PCD-like"/>
    <property type="match status" value="1"/>
</dbReference>
<organism evidence="1 2">
    <name type="scientific">Phytohabitans aurantiacus</name>
    <dbReference type="NCBI Taxonomy" id="3016789"/>
    <lineage>
        <taxon>Bacteria</taxon>
        <taxon>Bacillati</taxon>
        <taxon>Actinomycetota</taxon>
        <taxon>Actinomycetes</taxon>
        <taxon>Micromonosporales</taxon>
        <taxon>Micromonosporaceae</taxon>
    </lineage>
</organism>
<sequence length="140" mass="15891">MGVDTPAGQRQDWWTPNDDEMATIWPQAGNDAWEVWRMRALWGSRADRDYLSDALTLLGGWAREGRQIKRTLVLDDAQHAALTERIKVVADALHIRPEIRRLDGRTQIRVSPREGDVITEGEVTLAARIEDAYRKVTGAE</sequence>
<proteinExistence type="predicted"/>
<dbReference type="EMBL" id="BSDI01000013">
    <property type="protein sequence ID" value="GLH98053.1"/>
    <property type="molecule type" value="Genomic_DNA"/>
</dbReference>
<keyword evidence="2" id="KW-1185">Reference proteome</keyword>
<gene>
    <name evidence="1" type="ORF">Pa4123_33280</name>
</gene>
<evidence type="ECO:0000313" key="2">
    <source>
        <dbReference type="Proteomes" id="UP001144280"/>
    </source>
</evidence>
<reference evidence="1" key="1">
    <citation type="submission" date="2022-12" db="EMBL/GenBank/DDBJ databases">
        <title>New Phytohabitans aurantiacus sp. RD004123 nov., an actinomycete isolated from soil.</title>
        <authorList>
            <person name="Triningsih D.W."/>
            <person name="Harunari E."/>
            <person name="Igarashi Y."/>
        </authorList>
    </citation>
    <scope>NUCLEOTIDE SEQUENCE</scope>
    <source>
        <strain evidence="1">RD004123</strain>
    </source>
</reference>
<evidence type="ECO:0000313" key="1">
    <source>
        <dbReference type="EMBL" id="GLH98053.1"/>
    </source>
</evidence>
<comment type="caution">
    <text evidence="1">The sequence shown here is derived from an EMBL/GenBank/DDBJ whole genome shotgun (WGS) entry which is preliminary data.</text>
</comment>
<dbReference type="Gene3D" id="3.30.1360.20">
    <property type="entry name" value="Transcriptional coactivator/pterin dehydratase"/>
    <property type="match status" value="1"/>
</dbReference>